<evidence type="ECO:0000313" key="2">
    <source>
        <dbReference type="EMBL" id="CAD8263236.1"/>
    </source>
</evidence>
<dbReference type="AlphaFoldDB" id="A0A7R9YFM3"/>
<dbReference type="SUPFAM" id="SSF52540">
    <property type="entry name" value="P-loop containing nucleoside triphosphate hydrolases"/>
    <property type="match status" value="1"/>
</dbReference>
<dbReference type="InterPro" id="IPR027417">
    <property type="entry name" value="P-loop_NTPase"/>
</dbReference>
<accession>A0A7R9YFM3</accession>
<protein>
    <recommendedName>
        <fullName evidence="3">Protein-tyrosine sulfotransferase</fullName>
    </recommendedName>
</protein>
<evidence type="ECO:0008006" key="3">
    <source>
        <dbReference type="Google" id="ProtNLM"/>
    </source>
</evidence>
<name>A0A7R9YFM3_9STRA</name>
<evidence type="ECO:0000256" key="1">
    <source>
        <dbReference type="SAM" id="SignalP"/>
    </source>
</evidence>
<gene>
    <name evidence="2" type="ORF">PPYR1160_LOCUS12738</name>
</gene>
<dbReference type="EMBL" id="HBEA01016691">
    <property type="protein sequence ID" value="CAD8263236.1"/>
    <property type="molecule type" value="Transcribed_RNA"/>
</dbReference>
<dbReference type="Gene3D" id="3.40.50.300">
    <property type="entry name" value="P-loop containing nucleotide triphosphate hydrolases"/>
    <property type="match status" value="1"/>
</dbReference>
<keyword evidence="1" id="KW-0732">Signal</keyword>
<feature type="chain" id="PRO_5031058648" description="Protein-tyrosine sulfotransferase" evidence="1">
    <location>
        <begin position="24"/>
        <end position="428"/>
    </location>
</feature>
<sequence length="428" mass="47598">MRTRLLWLAGAAALVVLAARAVADREKSDPLVAFVHVGRGKVASTSIQEYLCSGQKDLVEKYNIQVLVPSSCAGGLYCGEYSRGFAQAVASLAEDEAIPNERVEASWGAHVQRCRLEGSTGAVPEVRQLTSEAAKAGRSVMMSSEYFFGMGKHSVDYLREVFQDFELRVLVMVRHPARYLVSIWAQNWRQKRAHGWLSRDVAVWSHQQGKPEGRMWQVTEAFASGTQTFVEALGPSRVYVGSLEGFLRSGLTAGQAVMKEFCGVDTSGVSLEGRIHQSLNLAKRAGQSNRSLSSYAIEMLQFLRLFAGQMGGAEVPRWPLPRQMPHVEAWVRRLGAVMGDLWTCKDYADEFAETTRHFGDTLRGIEGVRLLSFGVNTTDKDQSYYHPGSMLVCHGDADGLKAREETLAEFLEQMKTFLDQWKAESWTL</sequence>
<proteinExistence type="predicted"/>
<organism evidence="2">
    <name type="scientific">Pinguiococcus pyrenoidosus</name>
    <dbReference type="NCBI Taxonomy" id="172671"/>
    <lineage>
        <taxon>Eukaryota</taxon>
        <taxon>Sar</taxon>
        <taxon>Stramenopiles</taxon>
        <taxon>Ochrophyta</taxon>
        <taxon>Pinguiophyceae</taxon>
        <taxon>Pinguiochrysidales</taxon>
        <taxon>Pinguiochrysidaceae</taxon>
        <taxon>Pinguiococcus</taxon>
    </lineage>
</organism>
<feature type="signal peptide" evidence="1">
    <location>
        <begin position="1"/>
        <end position="23"/>
    </location>
</feature>
<reference evidence="2" key="1">
    <citation type="submission" date="2021-01" db="EMBL/GenBank/DDBJ databases">
        <authorList>
            <person name="Corre E."/>
            <person name="Pelletier E."/>
            <person name="Niang G."/>
            <person name="Scheremetjew M."/>
            <person name="Finn R."/>
            <person name="Kale V."/>
            <person name="Holt S."/>
            <person name="Cochrane G."/>
            <person name="Meng A."/>
            <person name="Brown T."/>
            <person name="Cohen L."/>
        </authorList>
    </citation>
    <scope>NUCLEOTIDE SEQUENCE</scope>
    <source>
        <strain evidence="2">CCMP2078</strain>
    </source>
</reference>